<feature type="compositionally biased region" description="Polar residues" evidence="1">
    <location>
        <begin position="724"/>
        <end position="738"/>
    </location>
</feature>
<keyword evidence="2" id="KW-1133">Transmembrane helix</keyword>
<feature type="transmembrane region" description="Helical" evidence="2">
    <location>
        <begin position="61"/>
        <end position="80"/>
    </location>
</feature>
<feature type="compositionally biased region" description="Basic and acidic residues" evidence="1">
    <location>
        <begin position="669"/>
        <end position="682"/>
    </location>
</feature>
<sequence>MKHEHSTLSSKSLELLSIEKSRRIRIRFLYLFLALGGAALLIAVAAMFIDWKLGFQSPVWRFLLTMTAFGSLMAILKWVWGKMKFKSDQAETAKWLDEVNPALQERLTTSVELKDSTNHSPELLKAVGEQVDDFKIKSGGTQLVKSRSFTWAGVTFAASIALLLTLIVITGQSFPKLWDRLVHPWNDNSLTLLTQNEGEVFHPRGQDFSIAVAISGKIPVQAKIQERSANGSIEERWVDIDKNTGYVSYIVSKASEDFSYRIEAGDAQIDWQKVSIIDKPSIVSAQIKISPPAYTKLAPWTLTKLPRQLKIPQGSQVDFKIKVDQEILQATFDKRIDRKVIQEFLTRSARKTYIHNLSLADTIHADLKMTSKVGNLSSKFKISLISLADKAPKVRLLKETETFAMKADEKLDVKFQATDDYGVEAAQLVAEVTNPDGTKESFSFPIDLAYQKGTKKLESSVSLDLSKLPIKKGSKLTYIVEVTDSRGAASFQASQPLSQDELEGERRDLQRDLAQIKQLEEKLRNAKEVNEKALSNGEFKPNRGNQKQLTQETQEHLSQARKHADQLQDNNTRESLDLKNGIDKADQKLEDSKTAQDPTSDLKASEAEIDKARKALDEMRRQLEGEIAKNKADQENSAIQQLKQQKAELQQAITKIGDLKNQLTNAESSNKEAIKAQIKDTQQKQGQNGDFKSSQKNGQRSQAAKDDSSTTGATAKTRRHLEKANQSANSLAEGAQSQWKDVKTGIAKAQKSLGNSKSSNVSSGKLREIGNNIRGAQTALNRLDQEVKKAVQKIGNQLSQQSQLKQLRSALSAAKQQANSIRQKISGQQGQQALQGLQRKNFEDLSDRVDDLQKMAQELDSDPVKDDVSQAIAKTKQSIEQATGSSNSASQLQQAEEQIDKAINAIGKAQEKSRNENNRPSAIPPAEKQVKKRKLDITQNQPPSKSKPAEVVVDEYAQHFLAGDGLKKKQIAIQEVLDEILKNAQKGRQLTAKICFNDALKEKNVARTGEGLKKASREVSPKLIVILKNGVNRAEQLRKLSADTPYSFFGLQSKAMVENGFLPAIKAMEEALNNPKPDLIKEKLDSIDERLRWVIALLKKTESQFESMIKMEEIAT</sequence>
<feature type="compositionally biased region" description="Polar residues" evidence="1">
    <location>
        <begin position="543"/>
        <end position="552"/>
    </location>
</feature>
<comment type="caution">
    <text evidence="3">The sequence shown here is derived from an EMBL/GenBank/DDBJ whole genome shotgun (WGS) entry which is preliminary data.</text>
</comment>
<keyword evidence="2" id="KW-0812">Transmembrane</keyword>
<organism evidence="3 4">
    <name type="scientific">Rubritalea profundi</name>
    <dbReference type="NCBI Taxonomy" id="1658618"/>
    <lineage>
        <taxon>Bacteria</taxon>
        <taxon>Pseudomonadati</taxon>
        <taxon>Verrucomicrobiota</taxon>
        <taxon>Verrucomicrobiia</taxon>
        <taxon>Verrucomicrobiales</taxon>
        <taxon>Rubritaleaceae</taxon>
        <taxon>Rubritalea</taxon>
    </lineage>
</organism>
<reference evidence="3 4" key="1">
    <citation type="submission" date="2016-12" db="EMBL/GenBank/DDBJ databases">
        <title>Study of bacterial adaptation to deep sea.</title>
        <authorList>
            <person name="Song J."/>
            <person name="Yoshizawa S."/>
            <person name="Kogure K."/>
        </authorList>
    </citation>
    <scope>NUCLEOTIDE SEQUENCE [LARGE SCALE GENOMIC DNA]</scope>
    <source>
        <strain evidence="3 4">SAORIC-165</strain>
    </source>
</reference>
<dbReference type="InterPro" id="IPR012683">
    <property type="entry name" value="CHP02302_TM"/>
</dbReference>
<protein>
    <recommendedName>
        <fullName evidence="5">DUF4175 family protein</fullName>
    </recommendedName>
</protein>
<proteinExistence type="predicted"/>
<feature type="region of interest" description="Disordered" evidence="1">
    <location>
        <begin position="908"/>
        <end position="949"/>
    </location>
</feature>
<dbReference type="Pfam" id="PF13779">
    <property type="entry name" value="DUF4175"/>
    <property type="match status" value="1"/>
</dbReference>
<evidence type="ECO:0000313" key="4">
    <source>
        <dbReference type="Proteomes" id="UP000239907"/>
    </source>
</evidence>
<feature type="compositionally biased region" description="Basic and acidic residues" evidence="1">
    <location>
        <begin position="562"/>
        <end position="594"/>
    </location>
</feature>
<feature type="region of interest" description="Disordered" evidence="1">
    <location>
        <begin position="532"/>
        <end position="607"/>
    </location>
</feature>
<evidence type="ECO:0000256" key="1">
    <source>
        <dbReference type="SAM" id="MobiDB-lite"/>
    </source>
</evidence>
<accession>A0A2S7U297</accession>
<feature type="transmembrane region" description="Helical" evidence="2">
    <location>
        <begin position="149"/>
        <end position="169"/>
    </location>
</feature>
<evidence type="ECO:0000256" key="2">
    <source>
        <dbReference type="SAM" id="Phobius"/>
    </source>
</evidence>
<name>A0A2S7U297_9BACT</name>
<dbReference type="EMBL" id="MQWA01000001">
    <property type="protein sequence ID" value="PQJ28561.1"/>
    <property type="molecule type" value="Genomic_DNA"/>
</dbReference>
<keyword evidence="2" id="KW-0472">Membrane</keyword>
<feature type="region of interest" description="Disordered" evidence="1">
    <location>
        <begin position="875"/>
        <end position="896"/>
    </location>
</feature>
<feature type="region of interest" description="Disordered" evidence="1">
    <location>
        <begin position="667"/>
        <end position="738"/>
    </location>
</feature>
<evidence type="ECO:0008006" key="5">
    <source>
        <dbReference type="Google" id="ProtNLM"/>
    </source>
</evidence>
<dbReference type="Proteomes" id="UP000239907">
    <property type="component" value="Unassembled WGS sequence"/>
</dbReference>
<evidence type="ECO:0000313" key="3">
    <source>
        <dbReference type="EMBL" id="PQJ28561.1"/>
    </source>
</evidence>
<dbReference type="AlphaFoldDB" id="A0A2S7U297"/>
<gene>
    <name evidence="3" type="ORF">BSZ32_08590</name>
</gene>
<keyword evidence="4" id="KW-1185">Reference proteome</keyword>
<dbReference type="OrthoDB" id="221492at2"/>
<feature type="transmembrane region" description="Helical" evidence="2">
    <location>
        <begin position="28"/>
        <end position="49"/>
    </location>
</feature>
<feature type="compositionally biased region" description="Polar residues" evidence="1">
    <location>
        <begin position="683"/>
        <end position="702"/>
    </location>
</feature>